<dbReference type="SUPFAM" id="SSF51215">
    <property type="entry name" value="Regulatory protein AraC"/>
    <property type="match status" value="1"/>
</dbReference>
<proteinExistence type="predicted"/>
<keyword evidence="2" id="KW-0238">DNA-binding</keyword>
<dbReference type="Gene3D" id="2.60.120.10">
    <property type="entry name" value="Jelly Rolls"/>
    <property type="match status" value="1"/>
</dbReference>
<keyword evidence="3" id="KW-0804">Transcription</keyword>
<dbReference type="InterPro" id="IPR003313">
    <property type="entry name" value="AraC-bd"/>
</dbReference>
<evidence type="ECO:0000256" key="1">
    <source>
        <dbReference type="ARBA" id="ARBA00023015"/>
    </source>
</evidence>
<organism evidence="5 6">
    <name type="scientific">Paenibacillus mucilaginosus (strain KNP414)</name>
    <dbReference type="NCBI Taxonomy" id="1036673"/>
    <lineage>
        <taxon>Bacteria</taxon>
        <taxon>Bacillati</taxon>
        <taxon>Bacillota</taxon>
        <taxon>Bacilli</taxon>
        <taxon>Bacillales</taxon>
        <taxon>Paenibacillaceae</taxon>
        <taxon>Paenibacillus</taxon>
    </lineage>
</organism>
<dbReference type="InterPro" id="IPR037923">
    <property type="entry name" value="HTH-like"/>
</dbReference>
<feature type="domain" description="HTH araC/xylS-type" evidence="4">
    <location>
        <begin position="191"/>
        <end position="289"/>
    </location>
</feature>
<dbReference type="KEGG" id="pms:KNP414_01557"/>
<evidence type="ECO:0000256" key="2">
    <source>
        <dbReference type="ARBA" id="ARBA00023125"/>
    </source>
</evidence>
<dbReference type="AlphaFoldDB" id="F8FNK9"/>
<dbReference type="InterPro" id="IPR014710">
    <property type="entry name" value="RmlC-like_jellyroll"/>
</dbReference>
<dbReference type="GO" id="GO:0003700">
    <property type="term" value="F:DNA-binding transcription factor activity"/>
    <property type="evidence" value="ECO:0007669"/>
    <property type="project" value="InterPro"/>
</dbReference>
<evidence type="ECO:0000256" key="3">
    <source>
        <dbReference type="ARBA" id="ARBA00023163"/>
    </source>
</evidence>
<evidence type="ECO:0000259" key="4">
    <source>
        <dbReference type="PROSITE" id="PS01124"/>
    </source>
</evidence>
<dbReference type="Pfam" id="PF12833">
    <property type="entry name" value="HTH_18"/>
    <property type="match status" value="1"/>
</dbReference>
<dbReference type="PROSITE" id="PS01124">
    <property type="entry name" value="HTH_ARAC_FAMILY_2"/>
    <property type="match status" value="1"/>
</dbReference>
<sequence>MTVFPESKHLADYPFIEAGFPFHISLNEIRGRFPAHRHDFLEFSLVLGGEGTETVNGSTHRMEPGVFTFLLPYQVHEISARSEGGLKLFNCMFDLSLLLPAFREEESLSALLFSEAEQAPYVRLEGEDRSRMEALVREMFEEYRGCGEGRAFLLKLKLAEVLLRLQRARAGGGRVKQALPGPESSEEAAVWQVIHYIHSHYREELQLGSLADRFGYRPSRLSEAIKRQAGLPFVKLLQEVRLRHACSLLASTDMRTLDIALEAGFGSFQTFSRLFREHKGMTPGEYRRLAEQSRQHAPAGGVGS</sequence>
<dbReference type="SUPFAM" id="SSF46689">
    <property type="entry name" value="Homeodomain-like"/>
    <property type="match status" value="1"/>
</dbReference>
<dbReference type="InterPro" id="IPR020449">
    <property type="entry name" value="Tscrpt_reg_AraC-type_HTH"/>
</dbReference>
<protein>
    <submittedName>
        <fullName evidence="5">Transcriptional regulator, AraC family</fullName>
    </submittedName>
</protein>
<evidence type="ECO:0000313" key="6">
    <source>
        <dbReference type="Proteomes" id="UP000006620"/>
    </source>
</evidence>
<name>F8FNK9_PAEMK</name>
<dbReference type="InterPro" id="IPR009057">
    <property type="entry name" value="Homeodomain-like_sf"/>
</dbReference>
<dbReference type="RefSeq" id="WP_013915283.1">
    <property type="nucleotide sequence ID" value="NC_015690.1"/>
</dbReference>
<dbReference type="EMBL" id="CP002869">
    <property type="protein sequence ID" value="AEI40121.1"/>
    <property type="molecule type" value="Genomic_DNA"/>
</dbReference>
<dbReference type="Pfam" id="PF02311">
    <property type="entry name" value="AraC_binding"/>
    <property type="match status" value="1"/>
</dbReference>
<dbReference type="PANTHER" id="PTHR43280">
    <property type="entry name" value="ARAC-FAMILY TRANSCRIPTIONAL REGULATOR"/>
    <property type="match status" value="1"/>
</dbReference>
<gene>
    <name evidence="5" type="ordered locus">KNP414_01557</name>
</gene>
<evidence type="ECO:0000313" key="5">
    <source>
        <dbReference type="EMBL" id="AEI40121.1"/>
    </source>
</evidence>
<dbReference type="InterPro" id="IPR018060">
    <property type="entry name" value="HTH_AraC"/>
</dbReference>
<dbReference type="PRINTS" id="PR00032">
    <property type="entry name" value="HTHARAC"/>
</dbReference>
<dbReference type="Proteomes" id="UP000006620">
    <property type="component" value="Chromosome"/>
</dbReference>
<dbReference type="PATRIC" id="fig|1036673.3.peg.1373"/>
<dbReference type="GO" id="GO:0043565">
    <property type="term" value="F:sequence-specific DNA binding"/>
    <property type="evidence" value="ECO:0007669"/>
    <property type="project" value="InterPro"/>
</dbReference>
<dbReference type="Gene3D" id="1.10.10.60">
    <property type="entry name" value="Homeodomain-like"/>
    <property type="match status" value="2"/>
</dbReference>
<keyword evidence="1" id="KW-0805">Transcription regulation</keyword>
<dbReference type="PANTHER" id="PTHR43280:SF2">
    <property type="entry name" value="HTH-TYPE TRANSCRIPTIONAL REGULATOR EXSA"/>
    <property type="match status" value="1"/>
</dbReference>
<reference evidence="5 6" key="2">
    <citation type="journal article" date="2013" name="Genome Announc.">
        <title>Genome Sequence of Growth-Improving Paenibacillus mucilaginosus Strain KNP414.</title>
        <authorList>
            <person name="Lu J.J."/>
            <person name="Wang J.F."/>
            <person name="Hu X.F."/>
        </authorList>
    </citation>
    <scope>NUCLEOTIDE SEQUENCE [LARGE SCALE GENOMIC DNA]</scope>
    <source>
        <strain evidence="5 6">KNP414</strain>
    </source>
</reference>
<accession>F8FNK9</accession>
<dbReference type="HOGENOM" id="CLU_000445_88_3_9"/>
<dbReference type="SMART" id="SM00342">
    <property type="entry name" value="HTH_ARAC"/>
    <property type="match status" value="1"/>
</dbReference>
<reference evidence="6" key="1">
    <citation type="submission" date="2011-06" db="EMBL/GenBank/DDBJ databases">
        <title>Complete genome sequence of Paenibacillus mucilaginosus KNP414.</title>
        <authorList>
            <person name="Wang J."/>
            <person name="Hu S."/>
            <person name="Hu X."/>
            <person name="Zhang B."/>
            <person name="Dong D."/>
            <person name="Zhang S."/>
            <person name="Zhao K."/>
            <person name="Wu D."/>
        </authorList>
    </citation>
    <scope>NUCLEOTIDE SEQUENCE [LARGE SCALE GENOMIC DNA]</scope>
    <source>
        <strain evidence="6">KNP414</strain>
    </source>
</reference>